<feature type="region of interest" description="Disordered" evidence="5">
    <location>
        <begin position="1"/>
        <end position="29"/>
    </location>
</feature>
<evidence type="ECO:0000256" key="1">
    <source>
        <dbReference type="ARBA" id="ARBA00004604"/>
    </source>
</evidence>
<keyword evidence="3" id="KW-0597">Phosphoprotein</keyword>
<organism evidence="6">
    <name type="scientific">Myxobolus squamalis</name>
    <name type="common">Myxosporean</name>
    <dbReference type="NCBI Taxonomy" id="59785"/>
    <lineage>
        <taxon>Eukaryota</taxon>
        <taxon>Metazoa</taxon>
        <taxon>Cnidaria</taxon>
        <taxon>Myxozoa</taxon>
        <taxon>Myxosporea</taxon>
        <taxon>Bivalvulida</taxon>
        <taxon>Platysporina</taxon>
        <taxon>Myxobolidae</taxon>
        <taxon>Myxobolus</taxon>
    </lineage>
</organism>
<dbReference type="AlphaFoldDB" id="A0A6B2G3E6"/>
<proteinExistence type="inferred from homology"/>
<evidence type="ECO:0000256" key="5">
    <source>
        <dbReference type="SAM" id="MobiDB-lite"/>
    </source>
</evidence>
<accession>A0A6B2G3E6</accession>
<comment type="similarity">
    <text evidence="2">Belongs to the UTP14 family.</text>
</comment>
<dbReference type="GO" id="GO:0006364">
    <property type="term" value="P:rRNA processing"/>
    <property type="evidence" value="ECO:0007669"/>
    <property type="project" value="InterPro"/>
</dbReference>
<evidence type="ECO:0000256" key="4">
    <source>
        <dbReference type="ARBA" id="ARBA00023242"/>
    </source>
</evidence>
<reference evidence="6" key="1">
    <citation type="submission" date="2018-11" db="EMBL/GenBank/DDBJ databases">
        <title>Myxobolus squamalis genome and transcriptome.</title>
        <authorList>
            <person name="Yahalomi D."/>
            <person name="Atkinson S.D."/>
            <person name="Neuhof M."/>
            <person name="Chang E.S."/>
            <person name="Philippe H."/>
            <person name="Cartwright P."/>
            <person name="Bartholomew J.L."/>
            <person name="Huchon D."/>
        </authorList>
    </citation>
    <scope>NUCLEOTIDE SEQUENCE</scope>
    <source>
        <strain evidence="6">71B08</strain>
        <tissue evidence="6">Whole</tissue>
    </source>
</reference>
<dbReference type="PANTHER" id="PTHR14150">
    <property type="entry name" value="U3 SMALL NUCLEOLAR RNA-ASSOCIATED PROTEIN 14"/>
    <property type="match status" value="1"/>
</dbReference>
<protein>
    <submittedName>
        <fullName evidence="6">U3 small nucleolar RNA-associated protein 14 homolog A (Trinotate prediction)</fullName>
    </submittedName>
</protein>
<keyword evidence="4" id="KW-0539">Nucleus</keyword>
<evidence type="ECO:0000256" key="2">
    <source>
        <dbReference type="ARBA" id="ARBA00007774"/>
    </source>
</evidence>
<sequence>MNDVSEAFADDQAIEQFVEENKPTEQETDDQAAMFGWGKWVNPVELRRPKPPKRKAENYLSMENPHVIFNIPEKDEIQKHLVSFVPYKFSDKKQFEDYINQPIGREWNTAYKFRAKVEPRIQTNPGIAISPLDSRTISNPETEKLKKLASGLPLKIREALLSKIL</sequence>
<evidence type="ECO:0000256" key="3">
    <source>
        <dbReference type="ARBA" id="ARBA00022553"/>
    </source>
</evidence>
<comment type="subcellular location">
    <subcellularLocation>
        <location evidence="1">Nucleus</location>
        <location evidence="1">Nucleolus</location>
    </subcellularLocation>
</comment>
<dbReference type="GO" id="GO:0032040">
    <property type="term" value="C:small-subunit processome"/>
    <property type="evidence" value="ECO:0007669"/>
    <property type="project" value="InterPro"/>
</dbReference>
<dbReference type="Pfam" id="PF04615">
    <property type="entry name" value="Utp14"/>
    <property type="match status" value="1"/>
</dbReference>
<dbReference type="InterPro" id="IPR006709">
    <property type="entry name" value="SSU_processome_Utp14"/>
</dbReference>
<evidence type="ECO:0000313" key="6">
    <source>
        <dbReference type="EMBL" id="NDJ96019.1"/>
    </source>
</evidence>
<dbReference type="EMBL" id="GHBR01000458">
    <property type="protein sequence ID" value="NDJ96019.1"/>
    <property type="molecule type" value="Transcribed_RNA"/>
</dbReference>
<dbReference type="PANTHER" id="PTHR14150:SF12">
    <property type="entry name" value="U3 SMALL NUCLEOLAR RNA-ASSOCIATED PROTEIN 14 HOMOLOG A"/>
    <property type="match status" value="1"/>
</dbReference>
<name>A0A6B2G3E6_MYXSQ</name>